<comment type="caution">
    <text evidence="1">The sequence shown here is derived from an EMBL/GenBank/DDBJ whole genome shotgun (WGS) entry which is preliminary data.</text>
</comment>
<organism evidence="1 2">
    <name type="scientific">Micromonospora acroterricola</name>
    <dbReference type="NCBI Taxonomy" id="2202421"/>
    <lineage>
        <taxon>Bacteria</taxon>
        <taxon>Bacillati</taxon>
        <taxon>Actinomycetota</taxon>
        <taxon>Actinomycetes</taxon>
        <taxon>Micromonosporales</taxon>
        <taxon>Micromonosporaceae</taxon>
        <taxon>Micromonospora</taxon>
    </lineage>
</organism>
<dbReference type="Proteomes" id="UP000245410">
    <property type="component" value="Unassembled WGS sequence"/>
</dbReference>
<dbReference type="AlphaFoldDB" id="A0A317D3V0"/>
<proteinExistence type="predicted"/>
<sequence>MPVPGRTVITAAPPERVRSRRGRAPGADLADLALREVAADARRVGAIWPLVQALSALARLTLAALRLCRELIPA</sequence>
<name>A0A317D3V0_9ACTN</name>
<gene>
    <name evidence="1" type="ORF">DKT68_13000</name>
</gene>
<keyword evidence="2" id="KW-1185">Reference proteome</keyword>
<reference evidence="1 2" key="1">
    <citation type="submission" date="2018-05" db="EMBL/GenBank/DDBJ databases">
        <title>Micromonospora atacamensis sp. nov., a novel actinobacteria isolated from high altitude Atacama Desert soil.</title>
        <authorList>
            <person name="Carro L."/>
            <person name="Golinska P."/>
            <person name="Klenk H.-P."/>
            <person name="Goodfellow M."/>
        </authorList>
    </citation>
    <scope>NUCLEOTIDE SEQUENCE [LARGE SCALE GENOMIC DNA]</scope>
    <source>
        <strain evidence="1 2">5R2A7</strain>
    </source>
</reference>
<evidence type="ECO:0000313" key="2">
    <source>
        <dbReference type="Proteomes" id="UP000245410"/>
    </source>
</evidence>
<protein>
    <submittedName>
        <fullName evidence="1">Uncharacterized protein</fullName>
    </submittedName>
</protein>
<accession>A0A317D3V0</accession>
<dbReference type="EMBL" id="QGKR01000182">
    <property type="protein sequence ID" value="PWR09254.1"/>
    <property type="molecule type" value="Genomic_DNA"/>
</dbReference>
<evidence type="ECO:0000313" key="1">
    <source>
        <dbReference type="EMBL" id="PWR09254.1"/>
    </source>
</evidence>